<protein>
    <submittedName>
        <fullName evidence="10">Mitochondrial sodium hydrogen exchanger 9B2</fullName>
    </submittedName>
</protein>
<dbReference type="EMBL" id="LHPG02000001">
    <property type="protein sequence ID" value="PRW61179.1"/>
    <property type="molecule type" value="Genomic_DNA"/>
</dbReference>
<feature type="transmembrane region" description="Helical" evidence="6">
    <location>
        <begin position="563"/>
        <end position="587"/>
    </location>
</feature>
<evidence type="ECO:0000256" key="5">
    <source>
        <dbReference type="SAM" id="MobiDB-lite"/>
    </source>
</evidence>
<dbReference type="InterPro" id="IPR002509">
    <property type="entry name" value="NODB_dom"/>
</dbReference>
<dbReference type="GO" id="GO:0016020">
    <property type="term" value="C:membrane"/>
    <property type="evidence" value="ECO:0007669"/>
    <property type="project" value="UniProtKB-SubCell"/>
</dbReference>
<feature type="transmembrane region" description="Helical" evidence="6">
    <location>
        <begin position="851"/>
        <end position="872"/>
    </location>
</feature>
<comment type="subcellular location">
    <subcellularLocation>
        <location evidence="1">Membrane</location>
        <topology evidence="1">Multi-pass membrane protein</topology>
    </subcellularLocation>
</comment>
<feature type="transmembrane region" description="Helical" evidence="6">
    <location>
        <begin position="1052"/>
        <end position="1075"/>
    </location>
</feature>
<feature type="domain" description="Cation/H+ exchanger transmembrane" evidence="8">
    <location>
        <begin position="756"/>
        <end position="1104"/>
    </location>
</feature>
<keyword evidence="7" id="KW-0732">Signal</keyword>
<keyword evidence="2 6" id="KW-0812">Transmembrane</keyword>
<keyword evidence="4 6" id="KW-0472">Membrane</keyword>
<reference evidence="10 11" key="1">
    <citation type="journal article" date="2018" name="Plant J.">
        <title>Genome sequences of Chlorella sorokiniana UTEX 1602 and Micractinium conductrix SAG 241.80: implications to maltose excretion by a green alga.</title>
        <authorList>
            <person name="Arriola M.B."/>
            <person name="Velmurugan N."/>
            <person name="Zhang Y."/>
            <person name="Plunkett M.H."/>
            <person name="Hondzo H."/>
            <person name="Barney B.M."/>
        </authorList>
    </citation>
    <scope>NUCLEOTIDE SEQUENCE [LARGE SCALE GENOMIC DNA]</scope>
    <source>
        <strain evidence="11">UTEX 1602</strain>
    </source>
</reference>
<dbReference type="Gene3D" id="1.20.1530.20">
    <property type="match status" value="1"/>
</dbReference>
<feature type="transmembrane region" description="Helical" evidence="6">
    <location>
        <begin position="825"/>
        <end position="845"/>
    </location>
</feature>
<evidence type="ECO:0000256" key="7">
    <source>
        <dbReference type="SAM" id="SignalP"/>
    </source>
</evidence>
<dbReference type="InterPro" id="IPR011330">
    <property type="entry name" value="Glyco_hydro/deAcase_b/a-brl"/>
</dbReference>
<feature type="region of interest" description="Disordered" evidence="5">
    <location>
        <begin position="1319"/>
        <end position="1403"/>
    </location>
</feature>
<dbReference type="PROSITE" id="PS51257">
    <property type="entry name" value="PROKAR_LIPOPROTEIN"/>
    <property type="match status" value="1"/>
</dbReference>
<feature type="transmembrane region" description="Helical" evidence="6">
    <location>
        <begin position="927"/>
        <end position="950"/>
    </location>
</feature>
<gene>
    <name evidence="10" type="ORF">C2E21_0394</name>
</gene>
<feature type="compositionally biased region" description="Low complexity" evidence="5">
    <location>
        <begin position="1326"/>
        <end position="1338"/>
    </location>
</feature>
<dbReference type="GO" id="GO:0015297">
    <property type="term" value="F:antiporter activity"/>
    <property type="evidence" value="ECO:0007669"/>
    <property type="project" value="InterPro"/>
</dbReference>
<feature type="transmembrane region" description="Helical" evidence="6">
    <location>
        <begin position="957"/>
        <end position="975"/>
    </location>
</feature>
<accession>A0A2P6U4E5</accession>
<feature type="compositionally biased region" description="Low complexity" evidence="5">
    <location>
        <begin position="539"/>
        <end position="555"/>
    </location>
</feature>
<dbReference type="Gene3D" id="3.20.20.370">
    <property type="entry name" value="Glycoside hydrolase/deacetylase"/>
    <property type="match status" value="1"/>
</dbReference>
<dbReference type="Pfam" id="PF00999">
    <property type="entry name" value="Na_H_Exchanger"/>
    <property type="match status" value="1"/>
</dbReference>
<evidence type="ECO:0000313" key="10">
    <source>
        <dbReference type="EMBL" id="PRW61179.1"/>
    </source>
</evidence>
<evidence type="ECO:0000256" key="1">
    <source>
        <dbReference type="ARBA" id="ARBA00004141"/>
    </source>
</evidence>
<evidence type="ECO:0000256" key="2">
    <source>
        <dbReference type="ARBA" id="ARBA00022692"/>
    </source>
</evidence>
<proteinExistence type="predicted"/>
<name>A0A2P6U4E5_CHLSO</name>
<dbReference type="InterPro" id="IPR006153">
    <property type="entry name" value="Cation/H_exchanger_TM"/>
</dbReference>
<feature type="compositionally biased region" description="Polar residues" evidence="5">
    <location>
        <begin position="1382"/>
        <end position="1396"/>
    </location>
</feature>
<feature type="region of interest" description="Disordered" evidence="5">
    <location>
        <begin position="1166"/>
        <end position="1211"/>
    </location>
</feature>
<feature type="compositionally biased region" description="Gly residues" evidence="5">
    <location>
        <begin position="1346"/>
        <end position="1355"/>
    </location>
</feature>
<dbReference type="SUPFAM" id="SSF88713">
    <property type="entry name" value="Glycoside hydrolase/deacetylase"/>
    <property type="match status" value="1"/>
</dbReference>
<feature type="domain" description="NodB homology" evidence="9">
    <location>
        <begin position="89"/>
        <end position="173"/>
    </location>
</feature>
<evidence type="ECO:0000259" key="8">
    <source>
        <dbReference type="Pfam" id="PF00999"/>
    </source>
</evidence>
<dbReference type="GO" id="GO:0016810">
    <property type="term" value="F:hydrolase activity, acting on carbon-nitrogen (but not peptide) bonds"/>
    <property type="evidence" value="ECO:0007669"/>
    <property type="project" value="InterPro"/>
</dbReference>
<evidence type="ECO:0000313" key="11">
    <source>
        <dbReference type="Proteomes" id="UP000239899"/>
    </source>
</evidence>
<dbReference type="Pfam" id="PF01522">
    <property type="entry name" value="Polysacc_deac_1"/>
    <property type="match status" value="1"/>
</dbReference>
<feature type="signal peptide" evidence="7">
    <location>
        <begin position="1"/>
        <end position="23"/>
    </location>
</feature>
<organism evidence="10 11">
    <name type="scientific">Chlorella sorokiniana</name>
    <name type="common">Freshwater green alga</name>
    <dbReference type="NCBI Taxonomy" id="3076"/>
    <lineage>
        <taxon>Eukaryota</taxon>
        <taxon>Viridiplantae</taxon>
        <taxon>Chlorophyta</taxon>
        <taxon>core chlorophytes</taxon>
        <taxon>Trebouxiophyceae</taxon>
        <taxon>Chlorellales</taxon>
        <taxon>Chlorellaceae</taxon>
        <taxon>Chlorella clade</taxon>
        <taxon>Chlorella</taxon>
    </lineage>
</organism>
<sequence>MRSSALAALAATALLLGCAAVAADTDYSCPSSCDPKLGCMCASSKPPGGYSNGDTPQFIVLTNDDAITVISQPIILNITERHKNKNGCKMPATWFVSVDYTDPNLVKQVFARGHEIATHTISHVASPNATQIVGARDWLVNTAGIPKNKIGGFRAPFLIFDSEQRDVLQKNGFWFDSSISEQYPSKTSPSASERLWPYTMDYGVPQDCAISTGQCDESERHPGLWEFPMWNVQDKTGMTVASMDPMGDPYELYKQQFDERYDGNRAPLGIYIHAAWLIADPTRADGLNKFLEYATSKDNVFLVTVSQVLDWMKNPVPASQYNPTCPSEADLLAMLPQGTSLCVMPNEGCSYGTFDSSECKCKCQNEEINAAGYCRDPKTGRCTVSKDYDFTNKKYICPQTASATTGSSGAAPGPAAAAAGAIPSTTGTQPLTVELDVTGTSPSDFQSKLAQPFCAQLLRLTGDSEATCKVVHVVTTAGRRLLQDKTHVMAGIETKNADATVAALGTDTVYTLLAPAGITVAPGSVKAYLGAPVVPSTDGSSSDASGSSSSSSSSSSGGGSSNVGAIVGAVVGVVVGLGALGGGIWWWRKRKAAKAADENMAARTNSFNPAFDRQAGVTATVTTQKSPTKKQRMQEAAEMLEAGRSPLRDSMIGSAFAVEPGGAASGLPTPFSNGTPADKQPESPPARRPRQGGRLAAAVRRLVRPQVEPKVDVAFVALAAVVYGVLYFSIGSNFLPGHSAWATLLLWASSQIGAFVAWQLRLPRVIGMLCAGLLMKNIPWSAVDAFNPRWGVQMRAAALATIFLRCGLELDFGTMRRFKYPAMRLALLPGLVEAFYDGGVATALFNMPVLLAFTMGFILKAVGPGLVVPAMFQLQKTGLGKDQGIPSTVVIAASFDDVVAITGYSIFSSVAITGQGDVAWQIASGPLQVVFGILGGLIAGLILGCTRLFCTRNKRLVGLYGSALLLMFFLEYYNLLSGGALGALFVGLVASNAWEKGVPRFGSLGCSFVFSPEIERVMAIFWNWIWEPMLFVTIGSSIDFSTLDRGIIPKSLIIICTGVVLRTIVTFLIMSGFGYTAREKLFYALAWTPKATVQAALSGAPLSLILKYKCDGINPESPEASTDCIEYAKWGDDILVTGVFAIIVCGTLGVLAIHLAAPVLLSPAEEGSESEAGDSTVVAEPGDGAEDQVLPSPYEPGLPPVGPRRVPGSVPRLASLATGEGSAAGGAARRAGSTPNMNEQLEPAIADHELLAEFLDAIRLLTAAVHDDRVTKLDLIRLSDRVLETQRHVEAAMERREPSVRELFRTASRLARTFVMRTPHGHAQPHPHVPAAAAPAAASMDRTRSGGSGASGPAGLGLRARQASIDRASTGRLQGREGLSSGPGSINTWPAGSRPTTPDDPGV</sequence>
<dbReference type="GO" id="GO:0005975">
    <property type="term" value="P:carbohydrate metabolic process"/>
    <property type="evidence" value="ECO:0007669"/>
    <property type="project" value="InterPro"/>
</dbReference>
<dbReference type="GO" id="GO:1902600">
    <property type="term" value="P:proton transmembrane transport"/>
    <property type="evidence" value="ECO:0007669"/>
    <property type="project" value="InterPro"/>
</dbReference>
<dbReference type="InterPro" id="IPR051843">
    <property type="entry name" value="CPA1_transporter"/>
</dbReference>
<evidence type="ECO:0000256" key="4">
    <source>
        <dbReference type="ARBA" id="ARBA00023136"/>
    </source>
</evidence>
<feature type="compositionally biased region" description="Pro residues" evidence="5">
    <location>
        <begin position="1193"/>
        <end position="1202"/>
    </location>
</feature>
<evidence type="ECO:0000256" key="3">
    <source>
        <dbReference type="ARBA" id="ARBA00022989"/>
    </source>
</evidence>
<feature type="region of interest" description="Disordered" evidence="5">
    <location>
        <begin position="667"/>
        <end position="693"/>
    </location>
</feature>
<dbReference type="PANTHER" id="PTHR31102:SF1">
    <property type="entry name" value="CATION_H+ EXCHANGER DOMAIN-CONTAINING PROTEIN"/>
    <property type="match status" value="1"/>
</dbReference>
<dbReference type="PANTHER" id="PTHR31102">
    <property type="match status" value="1"/>
</dbReference>
<evidence type="ECO:0000256" key="6">
    <source>
        <dbReference type="SAM" id="Phobius"/>
    </source>
</evidence>
<feature type="transmembrane region" description="Helical" evidence="6">
    <location>
        <begin position="711"/>
        <end position="728"/>
    </location>
</feature>
<evidence type="ECO:0000259" key="9">
    <source>
        <dbReference type="Pfam" id="PF01522"/>
    </source>
</evidence>
<feature type="transmembrane region" description="Helical" evidence="6">
    <location>
        <begin position="1139"/>
        <end position="1161"/>
    </location>
</feature>
<comment type="caution">
    <text evidence="10">The sequence shown here is derived from an EMBL/GenBank/DDBJ whole genome shotgun (WGS) entry which is preliminary data.</text>
</comment>
<dbReference type="OrthoDB" id="423807at2759"/>
<keyword evidence="3 6" id="KW-1133">Transmembrane helix</keyword>
<feature type="region of interest" description="Disordered" evidence="5">
    <location>
        <begin position="536"/>
        <end position="559"/>
    </location>
</feature>
<feature type="transmembrane region" description="Helical" evidence="6">
    <location>
        <begin position="884"/>
        <end position="907"/>
    </location>
</feature>
<dbReference type="InterPro" id="IPR038770">
    <property type="entry name" value="Na+/solute_symporter_sf"/>
</dbReference>
<dbReference type="CDD" id="cd10919">
    <property type="entry name" value="CE4_CDA_like"/>
    <property type="match status" value="1"/>
</dbReference>
<keyword evidence="11" id="KW-1185">Reference proteome</keyword>
<feature type="chain" id="PRO_5015113472" evidence="7">
    <location>
        <begin position="24"/>
        <end position="1403"/>
    </location>
</feature>
<dbReference type="Proteomes" id="UP000239899">
    <property type="component" value="Unassembled WGS sequence"/>
</dbReference>
<feature type="transmembrane region" description="Helical" evidence="6">
    <location>
        <begin position="740"/>
        <end position="758"/>
    </location>
</feature>